<dbReference type="OrthoDB" id="98353at2"/>
<accession>A0A2U8FVW8</accession>
<evidence type="ECO:0000313" key="15">
    <source>
        <dbReference type="Proteomes" id="UP000244892"/>
    </source>
</evidence>
<dbReference type="InterPro" id="IPR036942">
    <property type="entry name" value="Beta-barrel_TonB_sf"/>
</dbReference>
<comment type="similarity">
    <text evidence="2 10 11">Belongs to the TonB-dependent receptor family.</text>
</comment>
<dbReference type="SUPFAM" id="SSF56935">
    <property type="entry name" value="Porins"/>
    <property type="match status" value="1"/>
</dbReference>
<dbReference type="Gene3D" id="2.170.130.10">
    <property type="entry name" value="TonB-dependent receptor, plug domain"/>
    <property type="match status" value="1"/>
</dbReference>
<dbReference type="PANTHER" id="PTHR30069">
    <property type="entry name" value="TONB-DEPENDENT OUTER MEMBRANE RECEPTOR"/>
    <property type="match status" value="1"/>
</dbReference>
<dbReference type="GO" id="GO:0015344">
    <property type="term" value="F:siderophore uptake transmembrane transporter activity"/>
    <property type="evidence" value="ECO:0007669"/>
    <property type="project" value="TreeGrafter"/>
</dbReference>
<keyword evidence="7 10" id="KW-0472">Membrane</keyword>
<dbReference type="InterPro" id="IPR039426">
    <property type="entry name" value="TonB-dep_rcpt-like"/>
</dbReference>
<dbReference type="KEGG" id="aon:DEH84_09005"/>
<evidence type="ECO:0000256" key="10">
    <source>
        <dbReference type="PROSITE-ProRule" id="PRU01360"/>
    </source>
</evidence>
<evidence type="ECO:0000259" key="13">
    <source>
        <dbReference type="Pfam" id="PF07715"/>
    </source>
</evidence>
<dbReference type="InterPro" id="IPR037066">
    <property type="entry name" value="Plug_dom_sf"/>
</dbReference>
<evidence type="ECO:0000256" key="6">
    <source>
        <dbReference type="ARBA" id="ARBA00023077"/>
    </source>
</evidence>
<keyword evidence="3 10" id="KW-0813">Transport</keyword>
<dbReference type="Proteomes" id="UP000244892">
    <property type="component" value="Chromosome"/>
</dbReference>
<evidence type="ECO:0000313" key="14">
    <source>
        <dbReference type="EMBL" id="AWI55183.1"/>
    </source>
</evidence>
<evidence type="ECO:0000259" key="12">
    <source>
        <dbReference type="Pfam" id="PF00593"/>
    </source>
</evidence>
<evidence type="ECO:0000256" key="1">
    <source>
        <dbReference type="ARBA" id="ARBA00004571"/>
    </source>
</evidence>
<keyword evidence="9 10" id="KW-0998">Cell outer membrane</keyword>
<sequence>MQAHAQSEAPVLVARAELPSVSVISTTPLPGIGLARNVFPAPVQSASLRDLADSGAADLSEFLNRRLGSVHVNEVQANPFMMDVNYRGYTASPLLGTPQGLSVYVDGVRQNQAFGDVVLWDLIPKAAIAGVTLMPGANPLFGLNTLGGALSIDTKDGRRHAGTAIELSAGQHGRASLGLEHGGANDKGLDWFVAGTTYRDSGWRDDSPSRIGQFFGKVGWRDGATDVKLSLAHADTDLTGNGLQQRELLAADRSSVFTKPDQTQNRATQLNLQLKHALSDQVMLSGNAYWRQTRTRTFNGDLNEEVIGEGPSPAACVDEAAINGEPNEACSGIATRTRTSQRNMGLQGQISMQGHLMGLRNQGVLGAAFDSSRLNFTQGSQFGYLNDDRSLTLVNAFADGTQDSSEAFDARVRLKGRVTTWSLFGSDTLSLNEQWHVTASGRFNDTRLKNADQLYPYNNATTQGELRGTLDGNHRFRRFNPALGVSFTPSPAFSAYAGYAESSRAPTSVELGCADPEFGCRLPNSMAGDPPLKQVVSHTWEMGVRGLLDGRWNWNLGTFLGDNTDDILFVANNASTGYFKNFGRTRRQGVEAGVQGRDGAWTLGMNLTWMKATYQTREVVGSEYHSGADADNGIVVNPGDRIPQIPSQILKAQVAYDLGSQWRVGLDMQAVSGSPVRGNEDNRHQANGITTFGSGRNPGYAVFNFNGRYQATKNVTIRLGVSNLFDRDYATAGQLGARAFAANGTYTDAGGIGTTFYSPGAPRTVWATLRWSM</sequence>
<keyword evidence="5 10" id="KW-0812">Transmembrane</keyword>
<keyword evidence="8 14" id="KW-0675">Receptor</keyword>
<evidence type="ECO:0000256" key="11">
    <source>
        <dbReference type="RuleBase" id="RU003357"/>
    </source>
</evidence>
<comment type="subcellular location">
    <subcellularLocation>
        <location evidence="1 10">Cell outer membrane</location>
        <topology evidence="1 10">Multi-pass membrane protein</topology>
    </subcellularLocation>
</comment>
<dbReference type="Pfam" id="PF00593">
    <property type="entry name" value="TonB_dep_Rec_b-barrel"/>
    <property type="match status" value="1"/>
</dbReference>
<dbReference type="AlphaFoldDB" id="A0A2U8FVW8"/>
<keyword evidence="4 10" id="KW-1134">Transmembrane beta strand</keyword>
<name>A0A2U8FVW8_9BURK</name>
<dbReference type="Pfam" id="PF07715">
    <property type="entry name" value="Plug"/>
    <property type="match status" value="1"/>
</dbReference>
<feature type="domain" description="TonB-dependent receptor-like beta-barrel" evidence="12">
    <location>
        <begin position="220"/>
        <end position="724"/>
    </location>
</feature>
<evidence type="ECO:0000256" key="8">
    <source>
        <dbReference type="ARBA" id="ARBA00023170"/>
    </source>
</evidence>
<dbReference type="PANTHER" id="PTHR30069:SF39">
    <property type="entry name" value="BLL6183 PROTEIN"/>
    <property type="match status" value="1"/>
</dbReference>
<dbReference type="Gene3D" id="2.40.170.20">
    <property type="entry name" value="TonB-dependent receptor, beta-barrel domain"/>
    <property type="match status" value="1"/>
</dbReference>
<evidence type="ECO:0000256" key="4">
    <source>
        <dbReference type="ARBA" id="ARBA00022452"/>
    </source>
</evidence>
<dbReference type="PROSITE" id="PS52016">
    <property type="entry name" value="TONB_DEPENDENT_REC_3"/>
    <property type="match status" value="1"/>
</dbReference>
<dbReference type="EMBL" id="CP029210">
    <property type="protein sequence ID" value="AWI55183.1"/>
    <property type="molecule type" value="Genomic_DNA"/>
</dbReference>
<evidence type="ECO:0000256" key="7">
    <source>
        <dbReference type="ARBA" id="ARBA00023136"/>
    </source>
</evidence>
<feature type="domain" description="TonB-dependent receptor plug" evidence="13">
    <location>
        <begin position="40"/>
        <end position="149"/>
    </location>
</feature>
<keyword evidence="15" id="KW-1185">Reference proteome</keyword>
<protein>
    <submittedName>
        <fullName evidence="14">TonB-dependent receptor</fullName>
    </submittedName>
</protein>
<evidence type="ECO:0000256" key="9">
    <source>
        <dbReference type="ARBA" id="ARBA00023237"/>
    </source>
</evidence>
<proteinExistence type="inferred from homology"/>
<organism evidence="14 15">
    <name type="scientific">Aquabacterium olei</name>
    <dbReference type="NCBI Taxonomy" id="1296669"/>
    <lineage>
        <taxon>Bacteria</taxon>
        <taxon>Pseudomonadati</taxon>
        <taxon>Pseudomonadota</taxon>
        <taxon>Betaproteobacteria</taxon>
        <taxon>Burkholderiales</taxon>
        <taxon>Aquabacterium</taxon>
    </lineage>
</organism>
<reference evidence="14 15" key="1">
    <citation type="submission" date="2018-05" db="EMBL/GenBank/DDBJ databases">
        <title>complete genome sequence of Aquabacterium olei NBRC 110486.</title>
        <authorList>
            <person name="Tang B."/>
            <person name="Chang J."/>
            <person name="Zhang L."/>
            <person name="Yang H."/>
        </authorList>
    </citation>
    <scope>NUCLEOTIDE SEQUENCE [LARGE SCALE GENOMIC DNA]</scope>
    <source>
        <strain evidence="14 15">NBRC 110486</strain>
    </source>
</reference>
<evidence type="ECO:0000256" key="2">
    <source>
        <dbReference type="ARBA" id="ARBA00009810"/>
    </source>
</evidence>
<evidence type="ECO:0000256" key="3">
    <source>
        <dbReference type="ARBA" id="ARBA00022448"/>
    </source>
</evidence>
<evidence type="ECO:0000256" key="5">
    <source>
        <dbReference type="ARBA" id="ARBA00022692"/>
    </source>
</evidence>
<keyword evidence="6 11" id="KW-0798">TonB box</keyword>
<dbReference type="GO" id="GO:0044718">
    <property type="term" value="P:siderophore transmembrane transport"/>
    <property type="evidence" value="ECO:0007669"/>
    <property type="project" value="TreeGrafter"/>
</dbReference>
<dbReference type="GO" id="GO:0009279">
    <property type="term" value="C:cell outer membrane"/>
    <property type="evidence" value="ECO:0007669"/>
    <property type="project" value="UniProtKB-SubCell"/>
</dbReference>
<dbReference type="InterPro" id="IPR012910">
    <property type="entry name" value="Plug_dom"/>
</dbReference>
<dbReference type="InterPro" id="IPR000531">
    <property type="entry name" value="Beta-barrel_TonB"/>
</dbReference>
<gene>
    <name evidence="14" type="ORF">DEH84_09005</name>
</gene>